<keyword evidence="5" id="KW-1185">Reference proteome</keyword>
<comment type="caution">
    <text evidence="4">The sequence shown here is derived from an EMBL/GenBank/DDBJ whole genome shotgun (WGS) entry which is preliminary data.</text>
</comment>
<dbReference type="GO" id="GO:0005783">
    <property type="term" value="C:endoplasmic reticulum"/>
    <property type="evidence" value="ECO:0007669"/>
    <property type="project" value="TreeGrafter"/>
</dbReference>
<dbReference type="CDD" id="cd16117">
    <property type="entry name" value="UBX_UBXN4"/>
    <property type="match status" value="1"/>
</dbReference>
<dbReference type="SMART" id="SM00166">
    <property type="entry name" value="UBX"/>
    <property type="match status" value="1"/>
</dbReference>
<feature type="compositionally biased region" description="Basic and acidic residues" evidence="2">
    <location>
        <begin position="400"/>
        <end position="411"/>
    </location>
</feature>
<evidence type="ECO:0000259" key="3">
    <source>
        <dbReference type="PROSITE" id="PS50033"/>
    </source>
</evidence>
<feature type="compositionally biased region" description="Low complexity" evidence="2">
    <location>
        <begin position="134"/>
        <end position="150"/>
    </location>
</feature>
<gene>
    <name evidence="4" type="primary">Acey_s0141.g2224</name>
    <name evidence="4" type="synonym">Acey-ubxn-4</name>
    <name evidence="4" type="ORF">Y032_0141g2224</name>
</gene>
<dbReference type="PANTHER" id="PTHR46424">
    <property type="entry name" value="UBX DOMAIN-CONTAINING PROTEIN 4"/>
    <property type="match status" value="1"/>
</dbReference>
<dbReference type="Pfam" id="PF00789">
    <property type="entry name" value="UBX"/>
    <property type="match status" value="1"/>
</dbReference>
<sequence length="448" mass="50147">MKWFAGSVSTAIQVSRKNNALFIVFIESKNAKGAKMSELWDKVEPSLFDCPFVGIHLMEGDEAAKQFSQIYPTPVLPASYIIDNLGKPIEIITLLKDIEYDEFFSKLSNAVKVFIANRKATTSNGPTQGTSGDQAPTTSAQAASSSSAELSLEEKVERAKKLLEQKKKADEEAKKQEEKERELERIHTGKLMQEAQKRREEQELIEAAAQRRRDKIEAEKERERLKAQIKADREEREFRERRGRPVDMASAGDMPAQPAAPKMEPVPSDRCRVQVRLPNGENIVEEFPSNDCLNTLTELIKQDGRVGGAFSIAQVYPRKVFTEEDMEKSFLELCLTPTCTLLVLQSRPKTSQIVAASPLGGIFSLFSMLFIAPLQYIYNVIAGFLGWNSGSDASTGTQARQDEAKRQRDPHASGATVRRRGNVTRLHNTNDDSDEENANWNGNSTQFL</sequence>
<evidence type="ECO:0000313" key="5">
    <source>
        <dbReference type="Proteomes" id="UP000024635"/>
    </source>
</evidence>
<dbReference type="SUPFAM" id="SSF54236">
    <property type="entry name" value="Ubiquitin-like"/>
    <property type="match status" value="1"/>
</dbReference>
<evidence type="ECO:0000313" key="4">
    <source>
        <dbReference type="EMBL" id="EYB97358.1"/>
    </source>
</evidence>
<dbReference type="GO" id="GO:0036503">
    <property type="term" value="P:ERAD pathway"/>
    <property type="evidence" value="ECO:0007669"/>
    <property type="project" value="TreeGrafter"/>
</dbReference>
<feature type="region of interest" description="Disordered" evidence="2">
    <location>
        <begin position="247"/>
        <end position="267"/>
    </location>
</feature>
<dbReference type="Gene3D" id="3.10.20.90">
    <property type="entry name" value="Phosphatidylinositol 3-kinase Catalytic Subunit, Chain A, domain 1"/>
    <property type="match status" value="1"/>
</dbReference>
<dbReference type="Proteomes" id="UP000024635">
    <property type="component" value="Unassembled WGS sequence"/>
</dbReference>
<organism evidence="4 5">
    <name type="scientific">Ancylostoma ceylanicum</name>
    <dbReference type="NCBI Taxonomy" id="53326"/>
    <lineage>
        <taxon>Eukaryota</taxon>
        <taxon>Metazoa</taxon>
        <taxon>Ecdysozoa</taxon>
        <taxon>Nematoda</taxon>
        <taxon>Chromadorea</taxon>
        <taxon>Rhabditida</taxon>
        <taxon>Rhabditina</taxon>
        <taxon>Rhabditomorpha</taxon>
        <taxon>Strongyloidea</taxon>
        <taxon>Ancylostomatidae</taxon>
        <taxon>Ancylostomatinae</taxon>
        <taxon>Ancylostoma</taxon>
    </lineage>
</organism>
<dbReference type="EMBL" id="JARK01001477">
    <property type="protein sequence ID" value="EYB97358.1"/>
    <property type="molecule type" value="Genomic_DNA"/>
</dbReference>
<evidence type="ECO:0000256" key="2">
    <source>
        <dbReference type="SAM" id="MobiDB-lite"/>
    </source>
</evidence>
<proteinExistence type="predicted"/>
<feature type="region of interest" description="Disordered" evidence="2">
    <location>
        <begin position="393"/>
        <end position="448"/>
    </location>
</feature>
<protein>
    <recommendedName>
        <fullName evidence="1">UBX domain-containing protein 4</fullName>
    </recommendedName>
</protein>
<dbReference type="OrthoDB" id="10254930at2759"/>
<dbReference type="STRING" id="53326.A0A016T2X3"/>
<accession>A0A016T2X3</accession>
<reference evidence="5" key="1">
    <citation type="journal article" date="2015" name="Nat. Genet.">
        <title>The genome and transcriptome of the zoonotic hookworm Ancylostoma ceylanicum identify infection-specific gene families.</title>
        <authorList>
            <person name="Schwarz E.M."/>
            <person name="Hu Y."/>
            <person name="Antoshechkin I."/>
            <person name="Miller M.M."/>
            <person name="Sternberg P.W."/>
            <person name="Aroian R.V."/>
        </authorList>
    </citation>
    <scope>NUCLEOTIDE SEQUENCE</scope>
    <source>
        <strain evidence="5">HY135</strain>
    </source>
</reference>
<evidence type="ECO:0000256" key="1">
    <source>
        <dbReference type="ARBA" id="ARBA00040925"/>
    </source>
</evidence>
<name>A0A016T2X3_9BILA</name>
<feature type="domain" description="UBX" evidence="3">
    <location>
        <begin position="266"/>
        <end position="343"/>
    </location>
</feature>
<dbReference type="PANTHER" id="PTHR46424:SF1">
    <property type="entry name" value="UBX DOMAIN-CONTAINING PROTEIN 4"/>
    <property type="match status" value="1"/>
</dbReference>
<dbReference type="InterPro" id="IPR001012">
    <property type="entry name" value="UBX_dom"/>
</dbReference>
<dbReference type="AlphaFoldDB" id="A0A016T2X3"/>
<dbReference type="InterPro" id="IPR029071">
    <property type="entry name" value="Ubiquitin-like_domsf"/>
</dbReference>
<feature type="compositionally biased region" description="Polar residues" evidence="2">
    <location>
        <begin position="121"/>
        <end position="133"/>
    </location>
</feature>
<feature type="region of interest" description="Disordered" evidence="2">
    <location>
        <begin position="121"/>
        <end position="152"/>
    </location>
</feature>
<dbReference type="PROSITE" id="PS50033">
    <property type="entry name" value="UBX"/>
    <property type="match status" value="1"/>
</dbReference>
<feature type="compositionally biased region" description="Polar residues" evidence="2">
    <location>
        <begin position="438"/>
        <end position="448"/>
    </location>
</feature>